<dbReference type="InterPro" id="IPR035965">
    <property type="entry name" value="PAS-like_dom_sf"/>
</dbReference>
<dbReference type="Proteomes" id="UP000184204">
    <property type="component" value="Unassembled WGS sequence"/>
</dbReference>
<dbReference type="SUPFAM" id="SSF46689">
    <property type="entry name" value="Homeodomain-like"/>
    <property type="match status" value="1"/>
</dbReference>
<dbReference type="InterPro" id="IPR029016">
    <property type="entry name" value="GAF-like_dom_sf"/>
</dbReference>
<dbReference type="RefSeq" id="WP_072743647.1">
    <property type="nucleotide sequence ID" value="NZ_FQUA01000008.1"/>
</dbReference>
<evidence type="ECO:0000256" key="2">
    <source>
        <dbReference type="ARBA" id="ARBA00022840"/>
    </source>
</evidence>
<dbReference type="AlphaFoldDB" id="A0AA94L5F8"/>
<organism evidence="6 7">
    <name type="scientific">Anaerotignum propionicum DSM 1682</name>
    <dbReference type="NCBI Taxonomy" id="991789"/>
    <lineage>
        <taxon>Bacteria</taxon>
        <taxon>Bacillati</taxon>
        <taxon>Bacillota</taxon>
        <taxon>Clostridia</taxon>
        <taxon>Lachnospirales</taxon>
        <taxon>Anaerotignaceae</taxon>
        <taxon>Anaerotignum</taxon>
    </lineage>
</organism>
<dbReference type="PROSITE" id="PS00688">
    <property type="entry name" value="SIGMA54_INTERACT_3"/>
    <property type="match status" value="1"/>
</dbReference>
<dbReference type="PANTHER" id="PTHR32071:SF57">
    <property type="entry name" value="C4-DICARBOXYLATE TRANSPORT TRANSCRIPTIONAL REGULATORY PROTEIN DCTD"/>
    <property type="match status" value="1"/>
</dbReference>
<dbReference type="FunFam" id="3.40.50.300:FF:000006">
    <property type="entry name" value="DNA-binding transcriptional regulator NtrC"/>
    <property type="match status" value="1"/>
</dbReference>
<dbReference type="InterPro" id="IPR058031">
    <property type="entry name" value="AAA_lid_NorR"/>
</dbReference>
<dbReference type="Gene3D" id="1.10.10.60">
    <property type="entry name" value="Homeodomain-like"/>
    <property type="match status" value="1"/>
</dbReference>
<dbReference type="GO" id="GO:0005524">
    <property type="term" value="F:ATP binding"/>
    <property type="evidence" value="ECO:0007669"/>
    <property type="project" value="UniProtKB-KW"/>
</dbReference>
<dbReference type="GO" id="GO:0006355">
    <property type="term" value="P:regulation of DNA-templated transcription"/>
    <property type="evidence" value="ECO:0007669"/>
    <property type="project" value="InterPro"/>
</dbReference>
<dbReference type="SUPFAM" id="SSF55785">
    <property type="entry name" value="PYP-like sensor domain (PAS domain)"/>
    <property type="match status" value="1"/>
</dbReference>
<dbReference type="InterPro" id="IPR002078">
    <property type="entry name" value="Sigma_54_int"/>
</dbReference>
<dbReference type="PANTHER" id="PTHR32071">
    <property type="entry name" value="TRANSCRIPTIONAL REGULATORY PROTEIN"/>
    <property type="match status" value="1"/>
</dbReference>
<feature type="domain" description="Sigma-54 factor interaction" evidence="5">
    <location>
        <begin position="336"/>
        <end position="566"/>
    </location>
</feature>
<keyword evidence="3" id="KW-0805">Transcription regulation</keyword>
<dbReference type="Gene3D" id="3.40.50.300">
    <property type="entry name" value="P-loop containing nucleotide triphosphate hydrolases"/>
    <property type="match status" value="1"/>
</dbReference>
<dbReference type="SUPFAM" id="SSF52540">
    <property type="entry name" value="P-loop containing nucleoside triphosphate hydrolases"/>
    <property type="match status" value="1"/>
</dbReference>
<keyword evidence="2" id="KW-0067">ATP-binding</keyword>
<proteinExistence type="predicted"/>
<dbReference type="CDD" id="cd00009">
    <property type="entry name" value="AAA"/>
    <property type="match status" value="1"/>
</dbReference>
<evidence type="ECO:0000256" key="1">
    <source>
        <dbReference type="ARBA" id="ARBA00022741"/>
    </source>
</evidence>
<reference evidence="7" key="1">
    <citation type="submission" date="2016-11" db="EMBL/GenBank/DDBJ databases">
        <authorList>
            <person name="Jaros S."/>
            <person name="Januszkiewicz K."/>
            <person name="Wedrychowicz H."/>
        </authorList>
    </citation>
    <scope>NUCLEOTIDE SEQUENCE [LARGE SCALE GENOMIC DNA]</scope>
    <source>
        <strain evidence="7">DSM 1682</strain>
    </source>
</reference>
<sequence length="645" mass="73151">MMEIEILQEIWDHFVKTGETDERMNPIVEKSWKKCQHNGLDPMKGRGRCADDKVFQSIRAANKELLEIALPVMQSVYEIVKQSHFLLVLTDSVGYILETIGDMAVEKMSKELEFVKGSLWSDLEVGTNAIGIALDYDTSIQMVGPEHYGLPHHQWTCSAAPIHGANGEIIGCLDISGDFHYAQPHTHTLGLVVAAAFSIETMIKQQQSARLMRKTLDSSENGIVLLNDAFCPIWINQAAEKSFGLTMNLLENSDFREYMPDVDWTQLQHWEQERQYITNDTRLLVGRHIYDCSATMSPTLDGDIRTFTVTLKRQEYLIDSVNKVSGNRANYTFEHIYAQDPLMRKTIQLAQKFACYDGVVLIEGESGTGKELFAQAIHNESSRAKGPFVAVNCASLPRDLIESELFGYEKGAFTGALKEGNPGKFELANSGTLFLDEIGEMPLEFQAKLLRAVESLRIRRLGGTQERKLDVRVIAATNRNLRTESEQGRFRQDLFYRLNVLKLDIPPLRDRPLDIKGCAEIFLDRFNKRYPKQQKNMSEGYLDALMQYDWPGNVRELQNSIERTFYACNEDTLTTEDFCYVIGNSKLQSKTVPQTDTMYHEVLKALQGAKGNIDDAAKSLQVSRATFYRICKKCGIQPKKVKVID</sequence>
<name>A0AA94L5F8_ANAPI</name>
<gene>
    <name evidence="6" type="ORF">SAMN02745151_01992</name>
</gene>
<dbReference type="InterPro" id="IPR025944">
    <property type="entry name" value="Sigma_54_int_dom_CS"/>
</dbReference>
<dbReference type="SMART" id="SM00382">
    <property type="entry name" value="AAA"/>
    <property type="match status" value="1"/>
</dbReference>
<evidence type="ECO:0000256" key="4">
    <source>
        <dbReference type="ARBA" id="ARBA00023163"/>
    </source>
</evidence>
<protein>
    <submittedName>
        <fullName evidence="6">Transcriptional regulator of acetoin/glycerol metabolism</fullName>
    </submittedName>
</protein>
<evidence type="ECO:0000259" key="5">
    <source>
        <dbReference type="PROSITE" id="PS50045"/>
    </source>
</evidence>
<dbReference type="PROSITE" id="PS50045">
    <property type="entry name" value="SIGMA54_INTERACT_4"/>
    <property type="match status" value="1"/>
</dbReference>
<dbReference type="Pfam" id="PF25601">
    <property type="entry name" value="AAA_lid_14"/>
    <property type="match status" value="1"/>
</dbReference>
<dbReference type="InterPro" id="IPR027417">
    <property type="entry name" value="P-loop_NTPase"/>
</dbReference>
<dbReference type="InterPro" id="IPR009057">
    <property type="entry name" value="Homeodomain-like_sf"/>
</dbReference>
<evidence type="ECO:0000313" key="6">
    <source>
        <dbReference type="EMBL" id="SHE84828.1"/>
    </source>
</evidence>
<dbReference type="Gene3D" id="3.30.450.20">
    <property type="entry name" value="PAS domain"/>
    <property type="match status" value="1"/>
</dbReference>
<accession>A0AA94L5F8</accession>
<evidence type="ECO:0000256" key="3">
    <source>
        <dbReference type="ARBA" id="ARBA00023015"/>
    </source>
</evidence>
<dbReference type="EMBL" id="FQUA01000008">
    <property type="protein sequence ID" value="SHE84828.1"/>
    <property type="molecule type" value="Genomic_DNA"/>
</dbReference>
<evidence type="ECO:0000313" key="7">
    <source>
        <dbReference type="Proteomes" id="UP000184204"/>
    </source>
</evidence>
<comment type="caution">
    <text evidence="6">The sequence shown here is derived from an EMBL/GenBank/DDBJ whole genome shotgun (WGS) entry which is preliminary data.</text>
</comment>
<dbReference type="Gene3D" id="3.30.450.40">
    <property type="match status" value="1"/>
</dbReference>
<dbReference type="InterPro" id="IPR025662">
    <property type="entry name" value="Sigma_54_int_dom_ATP-bd_1"/>
</dbReference>
<keyword evidence="1" id="KW-0547">Nucleotide-binding</keyword>
<dbReference type="InterPro" id="IPR003593">
    <property type="entry name" value="AAA+_ATPase"/>
</dbReference>
<dbReference type="SUPFAM" id="SSF55781">
    <property type="entry name" value="GAF domain-like"/>
    <property type="match status" value="1"/>
</dbReference>
<keyword evidence="4" id="KW-0804">Transcription</keyword>
<dbReference type="PROSITE" id="PS00675">
    <property type="entry name" value="SIGMA54_INTERACT_1"/>
    <property type="match status" value="1"/>
</dbReference>
<dbReference type="Pfam" id="PF00158">
    <property type="entry name" value="Sigma54_activat"/>
    <property type="match status" value="1"/>
</dbReference>
<dbReference type="Gene3D" id="1.10.8.60">
    <property type="match status" value="1"/>
</dbReference>